<dbReference type="AlphaFoldDB" id="A0A1M7YLF7"/>
<dbReference type="Pfam" id="PF20137">
    <property type="entry name" value="BubE"/>
    <property type="match status" value="1"/>
</dbReference>
<name>A0A1M7YLF7_9FIRM</name>
<dbReference type="OrthoDB" id="3788717at2"/>
<dbReference type="InterPro" id="IPR045384">
    <property type="entry name" value="DUF6527"/>
</dbReference>
<evidence type="ECO:0000313" key="2">
    <source>
        <dbReference type="Proteomes" id="UP000184612"/>
    </source>
</evidence>
<evidence type="ECO:0000313" key="1">
    <source>
        <dbReference type="EMBL" id="SHO53455.1"/>
    </source>
</evidence>
<reference evidence="1 2" key="1">
    <citation type="submission" date="2016-12" db="EMBL/GenBank/DDBJ databases">
        <authorList>
            <person name="Song W.-J."/>
            <person name="Kurnit D.M."/>
        </authorList>
    </citation>
    <scope>NUCLEOTIDE SEQUENCE [LARGE SCALE GENOMIC DNA]</scope>
    <source>
        <strain evidence="1 2">DSM 12503</strain>
    </source>
</reference>
<dbReference type="Proteomes" id="UP000184612">
    <property type="component" value="Unassembled WGS sequence"/>
</dbReference>
<gene>
    <name evidence="1" type="ORF">SAMN02745217_04133</name>
</gene>
<dbReference type="RefSeq" id="WP_073590762.1">
    <property type="nucleotide sequence ID" value="NZ_FRFD01000013.1"/>
</dbReference>
<dbReference type="STRING" id="1121345.SAMN02745217_04133"/>
<dbReference type="EMBL" id="FRFD01000013">
    <property type="protein sequence ID" value="SHO53455.1"/>
    <property type="molecule type" value="Genomic_DNA"/>
</dbReference>
<accession>A0A1M7YLF7</accession>
<organism evidence="1 2">
    <name type="scientific">Anaerocolumna xylanovorans DSM 12503</name>
    <dbReference type="NCBI Taxonomy" id="1121345"/>
    <lineage>
        <taxon>Bacteria</taxon>
        <taxon>Bacillati</taxon>
        <taxon>Bacillota</taxon>
        <taxon>Clostridia</taxon>
        <taxon>Lachnospirales</taxon>
        <taxon>Lachnospiraceae</taxon>
        <taxon>Anaerocolumna</taxon>
    </lineage>
</organism>
<proteinExistence type="predicted"/>
<protein>
    <submittedName>
        <fullName evidence="1">Uncharacterized protein</fullName>
    </submittedName>
</protein>
<sequence>MKKYKICLLMNRILNIFKIQKSDIIKITTDLPDVVDANTVYITGENEMWNYFTFKCPCGCNDNIELNLNPRYRPGWSITWHLTGTISISPSVNRIKKCRSHFFYKKGKIVWCSYNNGYIET</sequence>
<keyword evidence="2" id="KW-1185">Reference proteome</keyword>